<dbReference type="Proteomes" id="UP000272942">
    <property type="component" value="Unassembled WGS sequence"/>
</dbReference>
<evidence type="ECO:0000313" key="2">
    <source>
        <dbReference type="EMBL" id="VDP94706.1"/>
    </source>
</evidence>
<protein>
    <submittedName>
        <fullName evidence="4">39S ribosomal protein L15, mitochondrial</fullName>
    </submittedName>
</protein>
<gene>
    <name evidence="2" type="ORF">ECPE_LOCUS17415</name>
</gene>
<dbReference type="Pfam" id="PF21251">
    <property type="entry name" value="Ribosomal_uS5m_N"/>
    <property type="match status" value="1"/>
</dbReference>
<evidence type="ECO:0000313" key="3">
    <source>
        <dbReference type="Proteomes" id="UP000272942"/>
    </source>
</evidence>
<reference evidence="4" key="1">
    <citation type="submission" date="2016-06" db="UniProtKB">
        <authorList>
            <consortium name="WormBaseParasite"/>
        </authorList>
    </citation>
    <scope>IDENTIFICATION</scope>
</reference>
<dbReference type="AlphaFoldDB" id="A0A183BDY0"/>
<dbReference type="WBParaSite" id="ECPE_0001746001-mRNA-1">
    <property type="protein sequence ID" value="ECPE_0001746001-mRNA-1"/>
    <property type="gene ID" value="ECPE_0001746001"/>
</dbReference>
<dbReference type="OrthoDB" id="309483at2759"/>
<dbReference type="EMBL" id="UZAN01069184">
    <property type="protein sequence ID" value="VDP94706.1"/>
    <property type="molecule type" value="Genomic_DNA"/>
</dbReference>
<dbReference type="GO" id="GO:0005840">
    <property type="term" value="C:ribosome"/>
    <property type="evidence" value="ECO:0007669"/>
    <property type="project" value="InterPro"/>
</dbReference>
<name>A0A183BDY0_9TREM</name>
<dbReference type="GO" id="GO:0003735">
    <property type="term" value="F:structural constituent of ribosome"/>
    <property type="evidence" value="ECO:0007669"/>
    <property type="project" value="InterPro"/>
</dbReference>
<sequence>MALWRSFSSVGRSFLGNVVRDSFPWATNTRRLFVSGHIFHPKTTEQNLVFHVHPSPWLSLNRYSTIFTSLPADQLWEGVTGPRGSTKKRARGKRRVTRPKIDLHRGQRLGMGKESMEWPGLNVPLLDKTVVRSIKKTEVNEDYFKRLNDLRNKSAIKKKRIKLPPLLRGWTGSRLEGQSIGPPSPDYPEFDTRVIEMKVRSFAYHRCSFRRGHYKHSAKFAIVNIANRCQTLNEYILK</sequence>
<dbReference type="PANTHER" id="PTHR48277">
    <property type="entry name" value="MITOCHONDRIAL RIBOSOMAL PROTEIN S5"/>
    <property type="match status" value="1"/>
</dbReference>
<dbReference type="InterPro" id="IPR000851">
    <property type="entry name" value="Ribosomal_uS5"/>
</dbReference>
<reference evidence="2 3" key="2">
    <citation type="submission" date="2018-11" db="EMBL/GenBank/DDBJ databases">
        <authorList>
            <consortium name="Pathogen Informatics"/>
        </authorList>
    </citation>
    <scope>NUCLEOTIDE SEQUENCE [LARGE SCALE GENOMIC DNA]</scope>
    <source>
        <strain evidence="2 3">Egypt</strain>
    </source>
</reference>
<evidence type="ECO:0000259" key="1">
    <source>
        <dbReference type="Pfam" id="PF21251"/>
    </source>
</evidence>
<proteinExistence type="predicted"/>
<dbReference type="PANTHER" id="PTHR48277:SF1">
    <property type="entry name" value="MITOCHONDRIAL RIBOSOMAL PROTEIN S5"/>
    <property type="match status" value="1"/>
</dbReference>
<keyword evidence="3" id="KW-1185">Reference proteome</keyword>
<evidence type="ECO:0000313" key="4">
    <source>
        <dbReference type="WBParaSite" id="ECPE_0001746001-mRNA-1"/>
    </source>
</evidence>
<organism evidence="4">
    <name type="scientific">Echinostoma caproni</name>
    <dbReference type="NCBI Taxonomy" id="27848"/>
    <lineage>
        <taxon>Eukaryota</taxon>
        <taxon>Metazoa</taxon>
        <taxon>Spiralia</taxon>
        <taxon>Lophotrochozoa</taxon>
        <taxon>Platyhelminthes</taxon>
        <taxon>Trematoda</taxon>
        <taxon>Digenea</taxon>
        <taxon>Plagiorchiida</taxon>
        <taxon>Echinostomata</taxon>
        <taxon>Echinostomatoidea</taxon>
        <taxon>Echinostomatidae</taxon>
        <taxon>Echinostoma</taxon>
    </lineage>
</organism>
<feature type="domain" description="Small ribosomal subunit protein uS5m N-terminal" evidence="1">
    <location>
        <begin position="66"/>
        <end position="183"/>
    </location>
</feature>
<accession>A0A183BDY0</accession>
<dbReference type="GO" id="GO:0006412">
    <property type="term" value="P:translation"/>
    <property type="evidence" value="ECO:0007669"/>
    <property type="project" value="InterPro"/>
</dbReference>
<dbReference type="GO" id="GO:0003723">
    <property type="term" value="F:RNA binding"/>
    <property type="evidence" value="ECO:0007669"/>
    <property type="project" value="InterPro"/>
</dbReference>
<dbReference type="InterPro" id="IPR048584">
    <property type="entry name" value="Ribosomal_uS5m_N"/>
</dbReference>